<gene>
    <name evidence="1" type="ORF">SAMN05421779_10157</name>
</gene>
<dbReference type="OrthoDB" id="9204512at2"/>
<proteinExistence type="predicted"/>
<evidence type="ECO:0000313" key="2">
    <source>
        <dbReference type="Proteomes" id="UP000185678"/>
    </source>
</evidence>
<name>A0A1N7IHK8_9PROT</name>
<dbReference type="EMBL" id="FTOA01000001">
    <property type="protein sequence ID" value="SIS36589.1"/>
    <property type="molecule type" value="Genomic_DNA"/>
</dbReference>
<keyword evidence="2" id="KW-1185">Reference proteome</keyword>
<sequence length="210" mass="23517">MITVPHNFSEGYKLLQKCPSGLALLARQELANVQGIADAGLNAYGSAIDKDTIHLPTFTLAAPHQACILMHELTHCLDMAFWGITRSEAKKAMIGATEINAHYNQGLIARELAFLAKSGAIEEGTATEVEKMNANQSVFGKMKDMRSRDNVYRYLLGTEQYGDSVRELSSWSNILYTITQDNQWTLPGINFHCEYHLDKNTKELRGEGYW</sequence>
<accession>A0A1N7IHK8</accession>
<dbReference type="RefSeq" id="WP_076397947.1">
    <property type="nucleotide sequence ID" value="NZ_FTOA01000001.1"/>
</dbReference>
<dbReference type="Proteomes" id="UP000185678">
    <property type="component" value="Unassembled WGS sequence"/>
</dbReference>
<reference evidence="1 2" key="1">
    <citation type="submission" date="2017-01" db="EMBL/GenBank/DDBJ databases">
        <authorList>
            <person name="Mah S.A."/>
            <person name="Swanson W.J."/>
            <person name="Moy G.W."/>
            <person name="Vacquier V.D."/>
        </authorList>
    </citation>
    <scope>NUCLEOTIDE SEQUENCE [LARGE SCALE GENOMIC DNA]</scope>
    <source>
        <strain evidence="1 2">DSM 11589</strain>
    </source>
</reference>
<organism evidence="1 2">
    <name type="scientific">Insolitispirillum peregrinum</name>
    <dbReference type="NCBI Taxonomy" id="80876"/>
    <lineage>
        <taxon>Bacteria</taxon>
        <taxon>Pseudomonadati</taxon>
        <taxon>Pseudomonadota</taxon>
        <taxon>Alphaproteobacteria</taxon>
        <taxon>Rhodospirillales</taxon>
        <taxon>Novispirillaceae</taxon>
        <taxon>Insolitispirillum</taxon>
    </lineage>
</organism>
<evidence type="ECO:0000313" key="1">
    <source>
        <dbReference type="EMBL" id="SIS36589.1"/>
    </source>
</evidence>
<protein>
    <submittedName>
        <fullName evidence="1">Uncharacterized protein</fullName>
    </submittedName>
</protein>
<dbReference type="STRING" id="80876.SAMN05421779_10157"/>
<dbReference type="AlphaFoldDB" id="A0A1N7IHK8"/>